<dbReference type="CDD" id="cd17920">
    <property type="entry name" value="DEXHc_RecQ"/>
    <property type="match status" value="1"/>
</dbReference>
<dbReference type="Pfam" id="PF00271">
    <property type="entry name" value="Helicase_C"/>
    <property type="match status" value="1"/>
</dbReference>
<evidence type="ECO:0000256" key="12">
    <source>
        <dbReference type="ARBA" id="ARBA00044550"/>
    </source>
</evidence>
<feature type="domain" description="Helicase C-terminal" evidence="14">
    <location>
        <begin position="190"/>
        <end position="336"/>
    </location>
</feature>
<feature type="domain" description="Helicase ATP-binding" evidence="13">
    <location>
        <begin position="1"/>
        <end position="166"/>
    </location>
</feature>
<dbReference type="PANTHER" id="PTHR13710">
    <property type="entry name" value="DNA HELICASE RECQ FAMILY MEMBER"/>
    <property type="match status" value="1"/>
</dbReference>
<organism evidence="15 16">
    <name type="scientific">Sinomicrobium oceani</name>
    <dbReference type="NCBI Taxonomy" id="1150368"/>
    <lineage>
        <taxon>Bacteria</taxon>
        <taxon>Pseudomonadati</taxon>
        <taxon>Bacteroidota</taxon>
        <taxon>Flavobacteriia</taxon>
        <taxon>Flavobacteriales</taxon>
        <taxon>Flavobacteriaceae</taxon>
        <taxon>Sinomicrobium</taxon>
    </lineage>
</organism>
<sequence length="607" mass="68854">MLEGRDAFALLPTGGGKSICFQVPALTRDGICIVVSPLVALMQDQVEHLKSKGIKAAALSGGLRYEEVDSMLDNCIYGNYKFLYLSPERLQQDIVLERIRQMPVNLIAIDEAHCISQWGNDFRPAYRNCTVLRELFPAIPVVALTASATARVVDDILENLHMKEATVFRKSFARSNLAYMVFGEEDKHYRLRQILKKNPESSIVYVRNRKAASDIAAHLRSHHITAGFYHGGLSPEEKASGLRQWLNNTNQVMVATNAFGMGIDKPDVKTVVHMHLPESMESYYQEAGRAGRDGEKAFAVVLKNNTDEQALRKQFLESLPDVAFLKLLYKKLNNYFQISYGEGENEAFAFHFNQFCATYGLHPLLAYNGLKLLDRNSVISLSEQFGRKTTVQFIVTNHQLFMYMDKNPRPEHIIQAILRTYGGIFDIETRINPQLIAEKTASDEQRVIAVLQQLEKDEIIAYHAEHTDARITFLVPREDDITIHMIAKEIKQQNKQKKEQVAAVIAYIQNDNTCKSQQILSYFGENNGTECGICSVCIRKKQKGIPGEIAGIIEEEIIKVLRQKSLTSRALVETLTFREAYVLEVLRQLLEKEKIRVNTKNEYEVTG</sequence>
<keyword evidence="3" id="KW-0547">Nucleotide-binding</keyword>
<keyword evidence="4" id="KW-0378">Hydrolase</keyword>
<dbReference type="Gene3D" id="1.10.10.10">
    <property type="entry name" value="Winged helix-like DNA-binding domain superfamily/Winged helix DNA-binding domain"/>
    <property type="match status" value="1"/>
</dbReference>
<dbReference type="InterPro" id="IPR014001">
    <property type="entry name" value="Helicase_ATP-bd"/>
</dbReference>
<keyword evidence="8" id="KW-0413">Isomerase</keyword>
<dbReference type="FunFam" id="3.40.50.300:FF:001389">
    <property type="entry name" value="ATP-dependent DNA helicase RecQ"/>
    <property type="match status" value="1"/>
</dbReference>
<dbReference type="GO" id="GO:0043138">
    <property type="term" value="F:3'-5' DNA helicase activity"/>
    <property type="evidence" value="ECO:0007669"/>
    <property type="project" value="UniProtKB-EC"/>
</dbReference>
<dbReference type="InterPro" id="IPR036388">
    <property type="entry name" value="WH-like_DNA-bd_sf"/>
</dbReference>
<evidence type="ECO:0000256" key="8">
    <source>
        <dbReference type="ARBA" id="ARBA00023235"/>
    </source>
</evidence>
<dbReference type="GO" id="GO:0030894">
    <property type="term" value="C:replisome"/>
    <property type="evidence" value="ECO:0007669"/>
    <property type="project" value="TreeGrafter"/>
</dbReference>
<comment type="similarity">
    <text evidence="1">Belongs to the helicase family. RecQ subfamily.</text>
</comment>
<keyword evidence="2" id="KW-0479">Metal-binding</keyword>
<keyword evidence="7" id="KW-0238">DNA-binding</keyword>
<dbReference type="Gene3D" id="3.40.50.300">
    <property type="entry name" value="P-loop containing nucleotide triphosphate hydrolases"/>
    <property type="match status" value="2"/>
</dbReference>
<keyword evidence="16" id="KW-1185">Reference proteome</keyword>
<dbReference type="GO" id="GO:0006310">
    <property type="term" value="P:DNA recombination"/>
    <property type="evidence" value="ECO:0007669"/>
    <property type="project" value="InterPro"/>
</dbReference>
<dbReference type="GO" id="GO:0043590">
    <property type="term" value="C:bacterial nucleoid"/>
    <property type="evidence" value="ECO:0007669"/>
    <property type="project" value="TreeGrafter"/>
</dbReference>
<dbReference type="InterPro" id="IPR004589">
    <property type="entry name" value="DNA_helicase_ATP-dep_RecQ"/>
</dbReference>
<keyword evidence="5 15" id="KW-0347">Helicase</keyword>
<accession>A0A1K1M653</accession>
<evidence type="ECO:0000256" key="4">
    <source>
        <dbReference type="ARBA" id="ARBA00022801"/>
    </source>
</evidence>
<dbReference type="SMART" id="SM00490">
    <property type="entry name" value="HELICc"/>
    <property type="match status" value="1"/>
</dbReference>
<dbReference type="GO" id="GO:0046872">
    <property type="term" value="F:metal ion binding"/>
    <property type="evidence" value="ECO:0007669"/>
    <property type="project" value="UniProtKB-KW"/>
</dbReference>
<dbReference type="EMBL" id="FPJE01000002">
    <property type="protein sequence ID" value="SFW18612.1"/>
    <property type="molecule type" value="Genomic_DNA"/>
</dbReference>
<name>A0A1K1M653_9FLAO</name>
<dbReference type="NCBIfam" id="TIGR00614">
    <property type="entry name" value="recQ_fam"/>
    <property type="match status" value="1"/>
</dbReference>
<evidence type="ECO:0000256" key="5">
    <source>
        <dbReference type="ARBA" id="ARBA00022806"/>
    </source>
</evidence>
<dbReference type="SUPFAM" id="SSF52540">
    <property type="entry name" value="P-loop containing nucleoside triphosphate hydrolases"/>
    <property type="match status" value="1"/>
</dbReference>
<reference evidence="15 16" key="1">
    <citation type="submission" date="2016-11" db="EMBL/GenBank/DDBJ databases">
        <authorList>
            <person name="Jaros S."/>
            <person name="Januszkiewicz K."/>
            <person name="Wedrychowicz H."/>
        </authorList>
    </citation>
    <scope>NUCLEOTIDE SEQUENCE [LARGE SCALE GENOMIC DNA]</scope>
    <source>
        <strain evidence="15 16">CGMCC 1.12145</strain>
    </source>
</reference>
<keyword evidence="6" id="KW-0067">ATP-binding</keyword>
<dbReference type="GO" id="GO:0006281">
    <property type="term" value="P:DNA repair"/>
    <property type="evidence" value="ECO:0007669"/>
    <property type="project" value="TreeGrafter"/>
</dbReference>
<dbReference type="Pfam" id="PF00270">
    <property type="entry name" value="DEAD"/>
    <property type="match status" value="1"/>
</dbReference>
<evidence type="ECO:0000259" key="13">
    <source>
        <dbReference type="PROSITE" id="PS51192"/>
    </source>
</evidence>
<dbReference type="GO" id="GO:0016787">
    <property type="term" value="F:hydrolase activity"/>
    <property type="evidence" value="ECO:0007669"/>
    <property type="project" value="UniProtKB-KW"/>
</dbReference>
<dbReference type="Pfam" id="PF16124">
    <property type="entry name" value="RecQ_Zn_bind"/>
    <property type="match status" value="1"/>
</dbReference>
<proteinExistence type="inferred from homology"/>
<evidence type="ECO:0000256" key="2">
    <source>
        <dbReference type="ARBA" id="ARBA00022723"/>
    </source>
</evidence>
<dbReference type="InterPro" id="IPR032284">
    <property type="entry name" value="RecQ_Zn-bd"/>
</dbReference>
<evidence type="ECO:0000256" key="7">
    <source>
        <dbReference type="ARBA" id="ARBA00023125"/>
    </source>
</evidence>
<evidence type="ECO:0000256" key="9">
    <source>
        <dbReference type="ARBA" id="ARBA00034617"/>
    </source>
</evidence>
<evidence type="ECO:0000313" key="15">
    <source>
        <dbReference type="EMBL" id="SFW18612.1"/>
    </source>
</evidence>
<dbReference type="PANTHER" id="PTHR13710:SF105">
    <property type="entry name" value="ATP-DEPENDENT DNA HELICASE Q1"/>
    <property type="match status" value="1"/>
</dbReference>
<evidence type="ECO:0000256" key="3">
    <source>
        <dbReference type="ARBA" id="ARBA00022741"/>
    </source>
</evidence>
<evidence type="ECO:0000256" key="11">
    <source>
        <dbReference type="ARBA" id="ARBA00044535"/>
    </source>
</evidence>
<evidence type="ECO:0000256" key="10">
    <source>
        <dbReference type="ARBA" id="ARBA00034808"/>
    </source>
</evidence>
<dbReference type="InterPro" id="IPR001650">
    <property type="entry name" value="Helicase_C-like"/>
</dbReference>
<dbReference type="Proteomes" id="UP000182248">
    <property type="component" value="Unassembled WGS sequence"/>
</dbReference>
<protein>
    <recommendedName>
        <fullName evidence="11">ATP-dependent DNA helicase RecQ</fullName>
        <ecNumber evidence="10">5.6.2.4</ecNumber>
    </recommendedName>
    <alternativeName>
        <fullName evidence="12">DNA 3'-5' helicase RecQ</fullName>
    </alternativeName>
</protein>
<dbReference type="InterPro" id="IPR027417">
    <property type="entry name" value="P-loop_NTPase"/>
</dbReference>
<dbReference type="GO" id="GO:0005524">
    <property type="term" value="F:ATP binding"/>
    <property type="evidence" value="ECO:0007669"/>
    <property type="project" value="UniProtKB-KW"/>
</dbReference>
<dbReference type="GO" id="GO:0005737">
    <property type="term" value="C:cytoplasm"/>
    <property type="evidence" value="ECO:0007669"/>
    <property type="project" value="TreeGrafter"/>
</dbReference>
<comment type="catalytic activity">
    <reaction evidence="9">
        <text>Couples ATP hydrolysis with the unwinding of duplex DNA by translocating in the 3'-5' direction.</text>
        <dbReference type="EC" id="5.6.2.4"/>
    </reaction>
</comment>
<dbReference type="PROSITE" id="PS51192">
    <property type="entry name" value="HELICASE_ATP_BIND_1"/>
    <property type="match status" value="1"/>
</dbReference>
<dbReference type="PROSITE" id="PS51194">
    <property type="entry name" value="HELICASE_CTER"/>
    <property type="match status" value="1"/>
</dbReference>
<gene>
    <name evidence="15" type="ORF">SAMN02927921_00413</name>
</gene>
<evidence type="ECO:0000256" key="6">
    <source>
        <dbReference type="ARBA" id="ARBA00022840"/>
    </source>
</evidence>
<dbReference type="STRING" id="1150368.SAMN02927921_00413"/>
<evidence type="ECO:0000313" key="16">
    <source>
        <dbReference type="Proteomes" id="UP000182248"/>
    </source>
</evidence>
<dbReference type="AlphaFoldDB" id="A0A1K1M653"/>
<dbReference type="InterPro" id="IPR011545">
    <property type="entry name" value="DEAD/DEAH_box_helicase_dom"/>
</dbReference>
<dbReference type="GO" id="GO:0009378">
    <property type="term" value="F:four-way junction helicase activity"/>
    <property type="evidence" value="ECO:0007669"/>
    <property type="project" value="TreeGrafter"/>
</dbReference>
<evidence type="ECO:0000259" key="14">
    <source>
        <dbReference type="PROSITE" id="PS51194"/>
    </source>
</evidence>
<evidence type="ECO:0000256" key="1">
    <source>
        <dbReference type="ARBA" id="ARBA00005446"/>
    </source>
</evidence>
<dbReference type="EC" id="5.6.2.4" evidence="10"/>
<dbReference type="GO" id="GO:0003677">
    <property type="term" value="F:DNA binding"/>
    <property type="evidence" value="ECO:0007669"/>
    <property type="project" value="UniProtKB-KW"/>
</dbReference>
<dbReference type="SMART" id="SM00487">
    <property type="entry name" value="DEXDc"/>
    <property type="match status" value="1"/>
</dbReference>